<evidence type="ECO:0000259" key="5">
    <source>
        <dbReference type="SMART" id="SM00829"/>
    </source>
</evidence>
<keyword evidence="7" id="KW-1185">Reference proteome</keyword>
<dbReference type="SMART" id="SM00829">
    <property type="entry name" value="PKS_ER"/>
    <property type="match status" value="1"/>
</dbReference>
<evidence type="ECO:0000256" key="3">
    <source>
        <dbReference type="ARBA" id="ARBA00023002"/>
    </source>
</evidence>
<dbReference type="InterPro" id="IPR020843">
    <property type="entry name" value="ER"/>
</dbReference>
<dbReference type="Proteomes" id="UP000070366">
    <property type="component" value="Unassembled WGS sequence"/>
</dbReference>
<gene>
    <name evidence="6" type="ORF">HMPREF3293_01347</name>
</gene>
<dbReference type="InterPro" id="IPR013149">
    <property type="entry name" value="ADH-like_C"/>
</dbReference>
<evidence type="ECO:0000313" key="6">
    <source>
        <dbReference type="EMBL" id="KXK65854.1"/>
    </source>
</evidence>
<dbReference type="InterPro" id="IPR011032">
    <property type="entry name" value="GroES-like_sf"/>
</dbReference>
<dbReference type="PROSITE" id="PS00059">
    <property type="entry name" value="ADH_ZINC"/>
    <property type="match status" value="1"/>
</dbReference>
<dbReference type="Pfam" id="PF08240">
    <property type="entry name" value="ADH_N"/>
    <property type="match status" value="1"/>
</dbReference>
<proteinExistence type="inferred from homology"/>
<dbReference type="OrthoDB" id="9769198at2"/>
<comment type="caution">
    <text evidence="6">The sequence shown here is derived from an EMBL/GenBank/DDBJ whole genome shotgun (WGS) entry which is preliminary data.</text>
</comment>
<feature type="domain" description="Enoyl reductase (ER)" evidence="5">
    <location>
        <begin position="8"/>
        <end position="339"/>
    </location>
</feature>
<dbReference type="InterPro" id="IPR013154">
    <property type="entry name" value="ADH-like_N"/>
</dbReference>
<dbReference type="Pfam" id="PF00107">
    <property type="entry name" value="ADH_zinc_N"/>
    <property type="match status" value="1"/>
</dbReference>
<accession>A0A136Q5I7</accession>
<keyword evidence="3" id="KW-0560">Oxidoreductase</keyword>
<dbReference type="SUPFAM" id="SSF50129">
    <property type="entry name" value="GroES-like"/>
    <property type="match status" value="1"/>
</dbReference>
<evidence type="ECO:0000256" key="4">
    <source>
        <dbReference type="RuleBase" id="RU361277"/>
    </source>
</evidence>
<evidence type="ECO:0000256" key="2">
    <source>
        <dbReference type="ARBA" id="ARBA00022833"/>
    </source>
</evidence>
<dbReference type="GO" id="GO:0016491">
    <property type="term" value="F:oxidoreductase activity"/>
    <property type="evidence" value="ECO:0007669"/>
    <property type="project" value="UniProtKB-KW"/>
</dbReference>
<dbReference type="InterPro" id="IPR036291">
    <property type="entry name" value="NAD(P)-bd_dom_sf"/>
</dbReference>
<dbReference type="STRING" id="626937.HMPREF3293_01347"/>
<dbReference type="SUPFAM" id="SSF51735">
    <property type="entry name" value="NAD(P)-binding Rossmann-fold domains"/>
    <property type="match status" value="1"/>
</dbReference>
<name>A0A136Q5I7_9FIRM</name>
<reference evidence="7" key="1">
    <citation type="submission" date="2016-02" db="EMBL/GenBank/DDBJ databases">
        <authorList>
            <person name="Mitreva M."/>
            <person name="Pepin K.H."/>
            <person name="Mihindukulasuriya K.A."/>
            <person name="Fulton R."/>
            <person name="Fronick C."/>
            <person name="O'Laughlin M."/>
            <person name="Miner T."/>
            <person name="Herter B."/>
            <person name="Rosa B.A."/>
            <person name="Cordes M."/>
            <person name="Tomlinson C."/>
            <person name="Wollam A."/>
            <person name="Palsikar V.B."/>
            <person name="Mardis E.R."/>
            <person name="Wilson R.K."/>
        </authorList>
    </citation>
    <scope>NUCLEOTIDE SEQUENCE [LARGE SCALE GENOMIC DNA]</scope>
    <source>
        <strain evidence="7">DSM 22607</strain>
    </source>
</reference>
<dbReference type="PANTHER" id="PTHR43401:SF2">
    <property type="entry name" value="L-THREONINE 3-DEHYDROGENASE"/>
    <property type="match status" value="1"/>
</dbReference>
<dbReference type="InterPro" id="IPR002328">
    <property type="entry name" value="ADH_Zn_CS"/>
</dbReference>
<dbReference type="RefSeq" id="WP_066521005.1">
    <property type="nucleotide sequence ID" value="NZ_CABMOF010000004.1"/>
</dbReference>
<comment type="cofactor">
    <cofactor evidence="4">
        <name>Zn(2+)</name>
        <dbReference type="ChEBI" id="CHEBI:29105"/>
    </cofactor>
</comment>
<dbReference type="GO" id="GO:0008270">
    <property type="term" value="F:zinc ion binding"/>
    <property type="evidence" value="ECO:0007669"/>
    <property type="project" value="InterPro"/>
</dbReference>
<keyword evidence="1 4" id="KW-0479">Metal-binding</keyword>
<evidence type="ECO:0000313" key="7">
    <source>
        <dbReference type="Proteomes" id="UP000070366"/>
    </source>
</evidence>
<keyword evidence="2 4" id="KW-0862">Zinc</keyword>
<dbReference type="KEGG" id="cmiu:B1H56_12375"/>
<dbReference type="PANTHER" id="PTHR43401">
    <property type="entry name" value="L-THREONINE 3-DEHYDROGENASE"/>
    <property type="match status" value="1"/>
</dbReference>
<dbReference type="Gene3D" id="3.40.50.720">
    <property type="entry name" value="NAD(P)-binding Rossmann-like Domain"/>
    <property type="match status" value="1"/>
</dbReference>
<comment type="similarity">
    <text evidence="4">Belongs to the zinc-containing alcohol dehydrogenase family.</text>
</comment>
<dbReference type="InterPro" id="IPR050129">
    <property type="entry name" value="Zn_alcohol_dh"/>
</dbReference>
<dbReference type="Gene3D" id="3.90.180.10">
    <property type="entry name" value="Medium-chain alcohol dehydrogenases, catalytic domain"/>
    <property type="match status" value="1"/>
</dbReference>
<dbReference type="EMBL" id="LSZW01000055">
    <property type="protein sequence ID" value="KXK65854.1"/>
    <property type="molecule type" value="Genomic_DNA"/>
</dbReference>
<sequence length="343" mass="37031">MKAVKIVGQEKIEVVETPVPEVGPNDALVRLKATALCRSDLYRYHGTTCFDDDSANTNFTPGHEPCGIVEKVGDKVTNVKPGDRVGLFMFVGCGECEYCLRGDEMLCKQFGCIGFQRDGAHADYIVLPGANCLKIPDEMSFVAASLLTDVGGGLYTACRNLDVKGGKYVVIVGAGPMGCGGVMMAKAFGGKVIIVDVDSGRLDFARGIGADYAINPKEEDVEKRVLEITHGRGADIAIECTGNEVGANTALNVVRPLGRVGIIGENSSCTFDPSAQVIHKRLTILGCWVFNKNDWGEIVDFVLENNVPIEKLATHKYGIEDAEEAYRVFDSHGAQKVVFVWDE</sequence>
<dbReference type="AlphaFoldDB" id="A0A136Q5I7"/>
<protein>
    <submittedName>
        <fullName evidence="6">GroES-like protein</fullName>
    </submittedName>
</protein>
<organism evidence="6 7">
    <name type="scientific">Christensenella minuta</name>
    <dbReference type="NCBI Taxonomy" id="626937"/>
    <lineage>
        <taxon>Bacteria</taxon>
        <taxon>Bacillati</taxon>
        <taxon>Bacillota</taxon>
        <taxon>Clostridia</taxon>
        <taxon>Christensenellales</taxon>
        <taxon>Christensenellaceae</taxon>
        <taxon>Christensenella</taxon>
    </lineage>
</organism>
<evidence type="ECO:0000256" key="1">
    <source>
        <dbReference type="ARBA" id="ARBA00022723"/>
    </source>
</evidence>